<feature type="compositionally biased region" description="Low complexity" evidence="1">
    <location>
        <begin position="888"/>
        <end position="898"/>
    </location>
</feature>
<evidence type="ECO:0000256" key="1">
    <source>
        <dbReference type="SAM" id="MobiDB-lite"/>
    </source>
</evidence>
<feature type="region of interest" description="Disordered" evidence="1">
    <location>
        <begin position="1"/>
        <end position="21"/>
    </location>
</feature>
<feature type="region of interest" description="Disordered" evidence="1">
    <location>
        <begin position="444"/>
        <end position="529"/>
    </location>
</feature>
<evidence type="ECO:0000313" key="4">
    <source>
        <dbReference type="Proteomes" id="UP000308133"/>
    </source>
</evidence>
<organism evidence="3 4">
    <name type="scientific">Elsinoe australis</name>
    <dbReference type="NCBI Taxonomy" id="40998"/>
    <lineage>
        <taxon>Eukaryota</taxon>
        <taxon>Fungi</taxon>
        <taxon>Dikarya</taxon>
        <taxon>Ascomycota</taxon>
        <taxon>Pezizomycotina</taxon>
        <taxon>Dothideomycetes</taxon>
        <taxon>Dothideomycetidae</taxon>
        <taxon>Myriangiales</taxon>
        <taxon>Elsinoaceae</taxon>
        <taxon>Elsinoe</taxon>
    </lineage>
</organism>
<protein>
    <submittedName>
        <fullName evidence="3">Putative nucleic acid binding protein 20</fullName>
    </submittedName>
</protein>
<feature type="compositionally biased region" description="Basic and acidic residues" evidence="1">
    <location>
        <begin position="449"/>
        <end position="470"/>
    </location>
</feature>
<feature type="compositionally biased region" description="Basic and acidic residues" evidence="1">
    <location>
        <begin position="900"/>
        <end position="920"/>
    </location>
</feature>
<dbReference type="EMBL" id="PTQR01000074">
    <property type="protein sequence ID" value="TKX22132.1"/>
    <property type="molecule type" value="Genomic_DNA"/>
</dbReference>
<evidence type="ECO:0000313" key="3">
    <source>
        <dbReference type="EMBL" id="TKX22132.1"/>
    </source>
</evidence>
<name>A0A4V6DTV6_9PEZI</name>
<dbReference type="InterPro" id="IPR013087">
    <property type="entry name" value="Znf_C2H2_type"/>
</dbReference>
<feature type="domain" description="C2H2-type" evidence="2">
    <location>
        <begin position="705"/>
        <end position="728"/>
    </location>
</feature>
<accession>A0A4V6DTV6</accession>
<sequence length="920" mass="103190">MDALGSSDFEFSDAEDDDSGKHYGQASIDKMLISAVEDRYSSKKTVKQLTLFTGAPMTQYNQKLWVNRFEAFRQHSLLQNIERPFTGNDIIRFFDVIIGKLKLPGQDPPIVATMKNALLTLLNWGPAKWPAKDSGFDVTRGDLKRIHAFIDKAVKDGRLVRGRQHPKAWFGFATLSRMVYEYLDDAFYNGCRNWDVVLSNCLSVVLVAALSCRSGDVHLSPKYDEKSRCWLRWEHIEITLKRATLRPTRVVPEGLDVNACIKDMRLSVELHYVKGHKMDKNTSKTRLLTPLDNPAFRHVDPCLLILINAQRQGQIDPDLRKVFAAALEHPHAQFTFAFPDRPVIPTRSKSNTHLKLDKPAKVHQPLNAMKSMGVISGVLGRVCVHFLRAGAARDVTHLAGPAMEGRGFTNDFTRQALGHTHESTGRGLTDDYSGDHTALLYNLRAVQPDYHDPKKPKFGPSKRERDEKNFEATTSDTEARSVLAPRDPNASSLVPPSAPRHGPDLPPPHAVPFQLPDNQSDSDDSMIDPRLRGNVEEVDVSQEQISRLESFVWTGDQESADGHAQTYKDSGDQEITAELEAADAFVLDLDRVTTTSESLHCFVERYASINVVKNDRWLQEKTRVEKQKIPWTQDTLALYPVDPGPLRGRDSPTPFVFECRKTRGCTFTTVWASEIAQHQARCDSSLVAIHVARNDKKASGDAYPCTHPGCKRVLLTEASRKSHMKKYHPDEDWIPKACEHGCNPKKIYDIKFNYDRHQKDVHGDASDRFPVMCSVVACTDKKKHHNIASYRKHLESVHNITSADELQKYLPMAATTSRWVREQPCLSQDPSCTATKFHAPVDMKRHLKEKHKMGDAAAQALVNASGRFEVVAKVAKVVDRANAMGVRASTSTSSSAKGKSSKEDKDARGVKRTSDGKRKA</sequence>
<dbReference type="SMART" id="SM00355">
    <property type="entry name" value="ZnF_C2H2"/>
    <property type="match status" value="4"/>
</dbReference>
<comment type="caution">
    <text evidence="3">The sequence shown here is derived from an EMBL/GenBank/DDBJ whole genome shotgun (WGS) entry which is preliminary data.</text>
</comment>
<dbReference type="PROSITE" id="PS00028">
    <property type="entry name" value="ZINC_FINGER_C2H2_1"/>
    <property type="match status" value="1"/>
</dbReference>
<evidence type="ECO:0000259" key="2">
    <source>
        <dbReference type="PROSITE" id="PS00028"/>
    </source>
</evidence>
<reference evidence="3 4" key="1">
    <citation type="submission" date="2018-02" db="EMBL/GenBank/DDBJ databases">
        <title>Draft genome sequences of Elsinoe sp., causing black scab on jojoba.</title>
        <authorList>
            <person name="Stodart B."/>
            <person name="Jeffress S."/>
            <person name="Ash G."/>
            <person name="Arun Chinnappa K."/>
        </authorList>
    </citation>
    <scope>NUCLEOTIDE SEQUENCE [LARGE SCALE GENOMIC DNA]</scope>
    <source>
        <strain evidence="3 4">Hillstone_2</strain>
    </source>
</reference>
<dbReference type="AlphaFoldDB" id="A0A4V6DTV6"/>
<proteinExistence type="predicted"/>
<gene>
    <name evidence="3" type="ORF">C1H76_5765</name>
</gene>
<feature type="region of interest" description="Disordered" evidence="1">
    <location>
        <begin position="885"/>
        <end position="920"/>
    </location>
</feature>
<dbReference type="Proteomes" id="UP000308133">
    <property type="component" value="Unassembled WGS sequence"/>
</dbReference>